<dbReference type="EMBL" id="CP026993">
    <property type="protein sequence ID" value="QLH02216.1"/>
    <property type="molecule type" value="Genomic_DNA"/>
</dbReference>
<reference evidence="2 3" key="1">
    <citation type="submission" date="2018-02" db="EMBL/GenBank/DDBJ databases">
        <title>Complete genome of Nitrosopumilus cobalaminigenes HCA1.</title>
        <authorList>
            <person name="Qin W."/>
            <person name="Zheng Y."/>
            <person name="Stahl D.A."/>
        </authorList>
    </citation>
    <scope>NUCLEOTIDE SEQUENCE [LARGE SCALE GENOMIC DNA]</scope>
    <source>
        <strain evidence="2 3">HCA1</strain>
    </source>
</reference>
<protein>
    <recommendedName>
        <fullName evidence="1">Glycosyltransferase 2-like domain-containing protein</fullName>
    </recommendedName>
</protein>
<dbReference type="AlphaFoldDB" id="A0A7D5QWR7"/>
<keyword evidence="3" id="KW-1185">Reference proteome</keyword>
<dbReference type="InterPro" id="IPR029044">
    <property type="entry name" value="Nucleotide-diphossugar_trans"/>
</dbReference>
<proteinExistence type="predicted"/>
<evidence type="ECO:0000259" key="1">
    <source>
        <dbReference type="Pfam" id="PF00535"/>
    </source>
</evidence>
<dbReference type="InterPro" id="IPR001173">
    <property type="entry name" value="Glyco_trans_2-like"/>
</dbReference>
<organism evidence="2 3">
    <name type="scientific">Nitrosopumilus cobalaminigenes</name>
    <dbReference type="NCBI Taxonomy" id="1470066"/>
    <lineage>
        <taxon>Archaea</taxon>
        <taxon>Nitrososphaerota</taxon>
        <taxon>Nitrososphaeria</taxon>
        <taxon>Nitrosopumilales</taxon>
        <taxon>Nitrosopumilaceae</taxon>
        <taxon>Nitrosopumilus</taxon>
    </lineage>
</organism>
<dbReference type="CDD" id="cd00761">
    <property type="entry name" value="Glyco_tranf_GTA_type"/>
    <property type="match status" value="1"/>
</dbReference>
<accession>A0A7D5QWR7</accession>
<evidence type="ECO:0000313" key="2">
    <source>
        <dbReference type="EMBL" id="QLH02216.1"/>
    </source>
</evidence>
<dbReference type="PANTHER" id="PTHR43685:SF2">
    <property type="entry name" value="GLYCOSYLTRANSFERASE 2-LIKE DOMAIN-CONTAINING PROTEIN"/>
    <property type="match status" value="1"/>
</dbReference>
<gene>
    <name evidence="2" type="ORF">C5F47_00775</name>
</gene>
<name>A0A7D5QWR7_9ARCH</name>
<dbReference type="Pfam" id="PF00535">
    <property type="entry name" value="Glycos_transf_2"/>
    <property type="match status" value="1"/>
</dbReference>
<dbReference type="RefSeq" id="WP_179361045.1">
    <property type="nucleotide sequence ID" value="NZ_CP026993.1"/>
</dbReference>
<feature type="domain" description="Glycosyltransferase 2-like" evidence="1">
    <location>
        <begin position="8"/>
        <end position="149"/>
    </location>
</feature>
<dbReference type="Gene3D" id="3.90.550.10">
    <property type="entry name" value="Spore Coat Polysaccharide Biosynthesis Protein SpsA, Chain A"/>
    <property type="match status" value="1"/>
</dbReference>
<dbReference type="Proteomes" id="UP000509771">
    <property type="component" value="Chromosome"/>
</dbReference>
<evidence type="ECO:0000313" key="3">
    <source>
        <dbReference type="Proteomes" id="UP000509771"/>
    </source>
</evidence>
<dbReference type="InterPro" id="IPR050834">
    <property type="entry name" value="Glycosyltransf_2"/>
</dbReference>
<dbReference type="KEGG" id="ncl:C5F47_00775"/>
<dbReference type="SUPFAM" id="SSF53448">
    <property type="entry name" value="Nucleotide-diphospho-sugar transferases"/>
    <property type="match status" value="1"/>
</dbReference>
<dbReference type="GeneID" id="56058500"/>
<dbReference type="PANTHER" id="PTHR43685">
    <property type="entry name" value="GLYCOSYLTRANSFERASE"/>
    <property type="match status" value="1"/>
</dbReference>
<sequence>MNKRKLIVGLPVYNGEQFIRKRLENILSQTYSDFKLIIDVDPGTDKTVEICKEFAEKDPRIELIVQEKRMGLVWSFNYILQNANSKYFVWAGVDDIWSSDFLEKNIAVLDSNEDVVGSMGKVRRHGPHIEEFKSKKEDSIKTKMYKKFRRFFRPFGVYPIVSDSYDKRIRTFLKIRDDRSIWAIYRTKILKKCLELDSWNFCLPMMMNLLKYGKLNVIDEFMIDYYSVGGTAIGILEYYHRDQITLRDVIFPWSAFTIWCIKNLDTKNFLKNFDHFVLLQFLGVTSQLMILTDWLKKK</sequence>
<dbReference type="OrthoDB" id="46222at2157"/>